<evidence type="ECO:0000313" key="7">
    <source>
        <dbReference type="Proteomes" id="UP000317557"/>
    </source>
</evidence>
<dbReference type="NCBIfam" id="TIGR00040">
    <property type="entry name" value="yfcE"/>
    <property type="match status" value="1"/>
</dbReference>
<organism evidence="6 7">
    <name type="scientific">Gracilimonas mengyeensis</name>
    <dbReference type="NCBI Taxonomy" id="1302730"/>
    <lineage>
        <taxon>Bacteria</taxon>
        <taxon>Pseudomonadati</taxon>
        <taxon>Balneolota</taxon>
        <taxon>Balneolia</taxon>
        <taxon>Balneolales</taxon>
        <taxon>Balneolaceae</taxon>
        <taxon>Gracilimonas</taxon>
    </lineage>
</organism>
<dbReference type="PANTHER" id="PTHR43165">
    <property type="entry name" value="METALLOPHOSPHOESTERASE"/>
    <property type="match status" value="1"/>
</dbReference>
<keyword evidence="7" id="KW-1185">Reference proteome</keyword>
<dbReference type="InterPro" id="IPR020935">
    <property type="entry name" value="PdiEstase_YfcE_CS"/>
</dbReference>
<accession>A0A521CWU0</accession>
<dbReference type="InterPro" id="IPR000979">
    <property type="entry name" value="Phosphodiesterase_MJ0936/Vps29"/>
</dbReference>
<sequence>MLIGLISDTHDHTSNLEKALEVFRDREVGLVLHAGDYCSPFMIPPFEGLNLKGVFGNNDGDKRLLISKFQDIGAEIAGDFLKTEVNGLTIAVYHGTYAEITASLAESGRYDVLVTGHTHEQVNKTQGITLVINPGSAHGFDGTASVALLDTETKEVEFVELQ</sequence>
<name>A0A521CWU0_9BACT</name>
<comment type="similarity">
    <text evidence="1 4">Belongs to the metallophosphoesterase superfamily. YfcE family.</text>
</comment>
<keyword evidence="2 4" id="KW-0479">Metal-binding</keyword>
<evidence type="ECO:0000256" key="1">
    <source>
        <dbReference type="ARBA" id="ARBA00008950"/>
    </source>
</evidence>
<dbReference type="GO" id="GO:0016787">
    <property type="term" value="F:hydrolase activity"/>
    <property type="evidence" value="ECO:0007669"/>
    <property type="project" value="UniProtKB-UniRule"/>
</dbReference>
<gene>
    <name evidence="6" type="ORF">SAMN06265219_106183</name>
</gene>
<dbReference type="GO" id="GO:0046872">
    <property type="term" value="F:metal ion binding"/>
    <property type="evidence" value="ECO:0007669"/>
    <property type="project" value="UniProtKB-KW"/>
</dbReference>
<reference evidence="6 7" key="1">
    <citation type="submission" date="2017-05" db="EMBL/GenBank/DDBJ databases">
        <authorList>
            <person name="Varghese N."/>
            <person name="Submissions S."/>
        </authorList>
    </citation>
    <scope>NUCLEOTIDE SEQUENCE [LARGE SCALE GENOMIC DNA]</scope>
    <source>
        <strain evidence="6 7">DSM 21985</strain>
    </source>
</reference>
<dbReference type="SUPFAM" id="SSF56300">
    <property type="entry name" value="Metallo-dependent phosphatases"/>
    <property type="match status" value="1"/>
</dbReference>
<dbReference type="RefSeq" id="WP_142454206.1">
    <property type="nucleotide sequence ID" value="NZ_FXTP01000006.1"/>
</dbReference>
<keyword evidence="3" id="KW-0378">Hydrolase</keyword>
<dbReference type="PROSITE" id="PS01269">
    <property type="entry name" value="UPF0025"/>
    <property type="match status" value="1"/>
</dbReference>
<dbReference type="InterPro" id="IPR053193">
    <property type="entry name" value="MetalloPDE_YfcE-like"/>
</dbReference>
<feature type="domain" description="Calcineurin-like phosphoesterase" evidence="5">
    <location>
        <begin position="1"/>
        <end position="154"/>
    </location>
</feature>
<dbReference type="InterPro" id="IPR029052">
    <property type="entry name" value="Metallo-depent_PP-like"/>
</dbReference>
<dbReference type="AlphaFoldDB" id="A0A521CWU0"/>
<evidence type="ECO:0000256" key="4">
    <source>
        <dbReference type="RuleBase" id="RU362039"/>
    </source>
</evidence>
<protein>
    <recommendedName>
        <fullName evidence="4">Phosphoesterase</fullName>
        <ecNumber evidence="4">3.1.4.-</ecNumber>
    </recommendedName>
</protein>
<dbReference type="CDD" id="cd00841">
    <property type="entry name" value="MPP_YfcE"/>
    <property type="match status" value="1"/>
</dbReference>
<dbReference type="Pfam" id="PF12850">
    <property type="entry name" value="Metallophos_2"/>
    <property type="match status" value="1"/>
</dbReference>
<dbReference type="InterPro" id="IPR041802">
    <property type="entry name" value="MPP_YfcE"/>
</dbReference>
<dbReference type="OrthoDB" id="9813918at2"/>
<dbReference type="PANTHER" id="PTHR43165:SF1">
    <property type="entry name" value="PHOSPHODIESTERASE MJ0936"/>
    <property type="match status" value="1"/>
</dbReference>
<comment type="cofactor">
    <cofactor evidence="4">
        <name>a divalent metal cation</name>
        <dbReference type="ChEBI" id="CHEBI:60240"/>
    </cofactor>
</comment>
<dbReference type="InterPro" id="IPR024654">
    <property type="entry name" value="Calcineurin-like_PHP_lpxH"/>
</dbReference>
<evidence type="ECO:0000259" key="5">
    <source>
        <dbReference type="Pfam" id="PF12850"/>
    </source>
</evidence>
<dbReference type="EC" id="3.1.4.-" evidence="4"/>
<evidence type="ECO:0000313" key="6">
    <source>
        <dbReference type="EMBL" id="SMO63919.1"/>
    </source>
</evidence>
<evidence type="ECO:0000256" key="3">
    <source>
        <dbReference type="ARBA" id="ARBA00022801"/>
    </source>
</evidence>
<dbReference type="Gene3D" id="3.60.21.10">
    <property type="match status" value="1"/>
</dbReference>
<dbReference type="EMBL" id="FXTP01000006">
    <property type="protein sequence ID" value="SMO63919.1"/>
    <property type="molecule type" value="Genomic_DNA"/>
</dbReference>
<dbReference type="Proteomes" id="UP000317557">
    <property type="component" value="Unassembled WGS sequence"/>
</dbReference>
<evidence type="ECO:0000256" key="2">
    <source>
        <dbReference type="ARBA" id="ARBA00022723"/>
    </source>
</evidence>
<proteinExistence type="inferred from homology"/>